<comment type="caution">
    <text evidence="3">The sequence shown here is derived from an EMBL/GenBank/DDBJ whole genome shotgun (WGS) entry which is preliminary data.</text>
</comment>
<evidence type="ECO:0000313" key="4">
    <source>
        <dbReference type="Proteomes" id="UP000287853"/>
    </source>
</evidence>
<dbReference type="Proteomes" id="UP000287853">
    <property type="component" value="Unassembled WGS sequence"/>
</dbReference>
<evidence type="ECO:0000256" key="1">
    <source>
        <dbReference type="SAM" id="SignalP"/>
    </source>
</evidence>
<proteinExistence type="predicted"/>
<name>A0A3S3SM10_9BACT</name>
<feature type="chain" id="PRO_5018522840" evidence="1">
    <location>
        <begin position="23"/>
        <end position="147"/>
    </location>
</feature>
<dbReference type="InterPro" id="IPR016364">
    <property type="entry name" value="Surface_antigen_Rickettsia"/>
</dbReference>
<dbReference type="PROSITE" id="PS51257">
    <property type="entry name" value="PROKAR_LIPOPROTEIN"/>
    <property type="match status" value="1"/>
</dbReference>
<reference evidence="3 4" key="1">
    <citation type="submission" date="2017-01" db="EMBL/GenBank/DDBJ databases">
        <title>The cable genome- insights into the physiology and evolution of filamentous bacteria capable of sulfide oxidation via long distance electron transfer.</title>
        <authorList>
            <person name="Schreiber L."/>
            <person name="Bjerg J.T."/>
            <person name="Boggild A."/>
            <person name="Van De Vossenberg J."/>
            <person name="Meysman F."/>
            <person name="Nielsen L.P."/>
            <person name="Schramm A."/>
            <person name="Kjeldsen K.U."/>
        </authorList>
    </citation>
    <scope>NUCLEOTIDE SEQUENCE [LARGE SCALE GENOMIC DNA]</scope>
    <source>
        <strain evidence="3">MCF</strain>
    </source>
</reference>
<dbReference type="EMBL" id="MTKO01000073">
    <property type="protein sequence ID" value="RWX45721.1"/>
    <property type="molecule type" value="Genomic_DNA"/>
</dbReference>
<feature type="domain" description="Glycine zipper" evidence="2">
    <location>
        <begin position="27"/>
        <end position="70"/>
    </location>
</feature>
<accession>A0A3S3SM10</accession>
<evidence type="ECO:0000313" key="3">
    <source>
        <dbReference type="EMBL" id="RWX45721.1"/>
    </source>
</evidence>
<protein>
    <submittedName>
        <fullName evidence="3">Surface antigen</fullName>
    </submittedName>
</protein>
<keyword evidence="1" id="KW-0732">Signal</keyword>
<feature type="signal peptide" evidence="1">
    <location>
        <begin position="1"/>
        <end position="22"/>
    </location>
</feature>
<organism evidence="3 4">
    <name type="scientific">Candidatus Electrothrix aarhusensis</name>
    <dbReference type="NCBI Taxonomy" id="1859131"/>
    <lineage>
        <taxon>Bacteria</taxon>
        <taxon>Pseudomonadati</taxon>
        <taxon>Thermodesulfobacteriota</taxon>
        <taxon>Desulfobulbia</taxon>
        <taxon>Desulfobulbales</taxon>
        <taxon>Desulfobulbaceae</taxon>
        <taxon>Candidatus Electrothrix</taxon>
    </lineage>
</organism>
<dbReference type="Pfam" id="PF13488">
    <property type="entry name" value="Gly-zipper_Omp"/>
    <property type="match status" value="1"/>
</dbReference>
<evidence type="ECO:0000259" key="2">
    <source>
        <dbReference type="Pfam" id="PF13488"/>
    </source>
</evidence>
<keyword evidence="4" id="KW-1185">Reference proteome</keyword>
<sequence>MKVLQIVTVFLSFSLLSSCMMANKGQMGAAGGAAGGAIIGQAIGNDTGSTLLGAAIGGMLGYVLGNEMDKYDRQMLNSAYESTPSGQTSTWVNPDHGNKYQVTPQQAYTGPQNQQCRKAEILAVIDGRTETTYTTACRDINGQWKLQ</sequence>
<dbReference type="AlphaFoldDB" id="A0A3S3SM10"/>
<dbReference type="InterPro" id="IPR039567">
    <property type="entry name" value="Gly-zipper"/>
</dbReference>
<gene>
    <name evidence="3" type="ORF">H206_00696</name>
</gene>
<dbReference type="PIRSF" id="PIRSF002721">
    <property type="entry name" value="Surface_antigen_Rickettsia"/>
    <property type="match status" value="1"/>
</dbReference>